<gene>
    <name evidence="1" type="ORF">RHMOL_Rhmol09G0057500</name>
</gene>
<protein>
    <submittedName>
        <fullName evidence="1">Uncharacterized protein</fullName>
    </submittedName>
</protein>
<dbReference type="Proteomes" id="UP001062846">
    <property type="component" value="Chromosome 9"/>
</dbReference>
<sequence>MLSPGPFKEMVEDLARGLKVIPINNMHGGIGFLLAFVFDSRGRVIGIFIFTVRKLDYDVHVKNIKKKLWEPIQKTLKKKSEQEDSSISHSRQTKSSRKWVAVQQRGEPLLTHQPRKMVHLRQKDQRLCDFMENSHNL</sequence>
<comment type="caution">
    <text evidence="1">The sequence shown here is derived from an EMBL/GenBank/DDBJ whole genome shotgun (WGS) entry which is preliminary data.</text>
</comment>
<name>A0ACC0MBJ5_RHOML</name>
<keyword evidence="2" id="KW-1185">Reference proteome</keyword>
<reference evidence="1" key="1">
    <citation type="submission" date="2022-02" db="EMBL/GenBank/DDBJ databases">
        <title>Plant Genome Project.</title>
        <authorList>
            <person name="Zhang R.-G."/>
        </authorList>
    </citation>
    <scope>NUCLEOTIDE SEQUENCE</scope>
    <source>
        <strain evidence="1">AT1</strain>
    </source>
</reference>
<dbReference type="EMBL" id="CM046396">
    <property type="protein sequence ID" value="KAI8537867.1"/>
    <property type="molecule type" value="Genomic_DNA"/>
</dbReference>
<evidence type="ECO:0000313" key="1">
    <source>
        <dbReference type="EMBL" id="KAI8537867.1"/>
    </source>
</evidence>
<proteinExistence type="predicted"/>
<evidence type="ECO:0000313" key="2">
    <source>
        <dbReference type="Proteomes" id="UP001062846"/>
    </source>
</evidence>
<accession>A0ACC0MBJ5</accession>
<organism evidence="1 2">
    <name type="scientific">Rhododendron molle</name>
    <name type="common">Chinese azalea</name>
    <name type="synonym">Azalea mollis</name>
    <dbReference type="NCBI Taxonomy" id="49168"/>
    <lineage>
        <taxon>Eukaryota</taxon>
        <taxon>Viridiplantae</taxon>
        <taxon>Streptophyta</taxon>
        <taxon>Embryophyta</taxon>
        <taxon>Tracheophyta</taxon>
        <taxon>Spermatophyta</taxon>
        <taxon>Magnoliopsida</taxon>
        <taxon>eudicotyledons</taxon>
        <taxon>Gunneridae</taxon>
        <taxon>Pentapetalae</taxon>
        <taxon>asterids</taxon>
        <taxon>Ericales</taxon>
        <taxon>Ericaceae</taxon>
        <taxon>Ericoideae</taxon>
        <taxon>Rhodoreae</taxon>
        <taxon>Rhododendron</taxon>
    </lineage>
</organism>